<dbReference type="RefSeq" id="WP_182664650.1">
    <property type="nucleotide sequence ID" value="NZ_JACIVI010000004.1"/>
</dbReference>
<evidence type="ECO:0000313" key="5">
    <source>
        <dbReference type="EMBL" id="MBB1162572.1"/>
    </source>
</evidence>
<dbReference type="Gene3D" id="2.160.10.10">
    <property type="entry name" value="Hexapeptide repeat proteins"/>
    <property type="match status" value="1"/>
</dbReference>
<dbReference type="InterPro" id="IPR018357">
    <property type="entry name" value="Hexapep_transf_CS"/>
</dbReference>
<sequence length="192" mass="20454">MAFEHLRADLRAHRGDWGAQGFWALAVYRFGRWRYTVRSPWLRKPLSLVYKVLFKLVQVLTGIELPCEAEIGPGFVIDHSGGIVISGYAKFGAHCRIRNGVVVGLARVDDPCAPLIGDHVDIGTGAVLLGRITVGEHSLIGANAVVVKDVPPWSIAVGVPAVVRPRKDRPLSAGTDPAPAGVGPAGTVDPEA</sequence>
<accession>A0A839HMF5</accession>
<dbReference type="GO" id="GO:0016746">
    <property type="term" value="F:acyltransferase activity"/>
    <property type="evidence" value="ECO:0007669"/>
    <property type="project" value="UniProtKB-KW"/>
</dbReference>
<organism evidence="5 6">
    <name type="scientific">Aquariibacter albus</name>
    <dbReference type="NCBI Taxonomy" id="2759899"/>
    <lineage>
        <taxon>Bacteria</taxon>
        <taxon>Pseudomonadati</taxon>
        <taxon>Pseudomonadota</taxon>
        <taxon>Betaproteobacteria</taxon>
        <taxon>Burkholderiales</taxon>
        <taxon>Sphaerotilaceae</taxon>
        <taxon>Aquariibacter</taxon>
    </lineage>
</organism>
<evidence type="ECO:0000313" key="6">
    <source>
        <dbReference type="Proteomes" id="UP000586093"/>
    </source>
</evidence>
<evidence type="ECO:0000256" key="2">
    <source>
        <dbReference type="ARBA" id="ARBA00022737"/>
    </source>
</evidence>
<dbReference type="AlphaFoldDB" id="A0A839HMF5"/>
<dbReference type="SUPFAM" id="SSF51161">
    <property type="entry name" value="Trimeric LpxA-like enzymes"/>
    <property type="match status" value="1"/>
</dbReference>
<feature type="region of interest" description="Disordered" evidence="4">
    <location>
        <begin position="168"/>
        <end position="192"/>
    </location>
</feature>
<keyword evidence="2" id="KW-0677">Repeat</keyword>
<evidence type="ECO:0000256" key="3">
    <source>
        <dbReference type="ARBA" id="ARBA00023315"/>
    </source>
</evidence>
<dbReference type="CDD" id="cd03354">
    <property type="entry name" value="LbH_SAT"/>
    <property type="match status" value="1"/>
</dbReference>
<dbReference type="PANTHER" id="PTHR42811">
    <property type="entry name" value="SERINE ACETYLTRANSFERASE"/>
    <property type="match status" value="1"/>
</dbReference>
<dbReference type="InterPro" id="IPR011004">
    <property type="entry name" value="Trimer_LpxA-like_sf"/>
</dbReference>
<keyword evidence="3" id="KW-0012">Acyltransferase</keyword>
<dbReference type="Proteomes" id="UP000586093">
    <property type="component" value="Unassembled WGS sequence"/>
</dbReference>
<reference evidence="5 6" key="1">
    <citation type="submission" date="2020-08" db="EMBL/GenBank/DDBJ databases">
        <title>Aquariorum lacteus gen. nov., sp. nov., a new member of the family Comamonadaceae, isolated from freshwater aquarium.</title>
        <authorList>
            <person name="Chun S.-J."/>
        </authorList>
    </citation>
    <scope>NUCLEOTIDE SEQUENCE [LARGE SCALE GENOMIC DNA]</scope>
    <source>
        <strain evidence="5 6">SJAQ100</strain>
    </source>
</reference>
<proteinExistence type="predicted"/>
<dbReference type="PROSITE" id="PS00101">
    <property type="entry name" value="HEXAPEP_TRANSFERASES"/>
    <property type="match status" value="1"/>
</dbReference>
<evidence type="ECO:0000256" key="4">
    <source>
        <dbReference type="SAM" id="MobiDB-lite"/>
    </source>
</evidence>
<keyword evidence="1 5" id="KW-0808">Transferase</keyword>
<dbReference type="InterPro" id="IPR045304">
    <property type="entry name" value="LbH_SAT"/>
</dbReference>
<comment type="caution">
    <text evidence="5">The sequence shown here is derived from an EMBL/GenBank/DDBJ whole genome shotgun (WGS) entry which is preliminary data.</text>
</comment>
<name>A0A839HMF5_9BURK</name>
<dbReference type="EMBL" id="JACIVI010000004">
    <property type="protein sequence ID" value="MBB1162572.1"/>
    <property type="molecule type" value="Genomic_DNA"/>
</dbReference>
<gene>
    <name evidence="5" type="ORF">H4F90_11345</name>
</gene>
<keyword evidence="6" id="KW-1185">Reference proteome</keyword>
<evidence type="ECO:0000256" key="1">
    <source>
        <dbReference type="ARBA" id="ARBA00022679"/>
    </source>
</evidence>
<protein>
    <submittedName>
        <fullName evidence="5">Serine acetyltransferase</fullName>
    </submittedName>
</protein>